<accession>A0A0V1C747</accession>
<dbReference type="AlphaFoldDB" id="A0A0V1C747"/>
<proteinExistence type="predicted"/>
<comment type="caution">
    <text evidence="1">The sequence shown here is derived from an EMBL/GenBank/DDBJ whole genome shotgun (WGS) entry which is preliminary data.</text>
</comment>
<sequence length="236" mass="25787">MAAAAKALSRKLAANKLSIDAVDDNLLGGQQEFTEALFRETDALQAEWEQDLEAGERKATGLRAGGVFWKPGHEPKAGCGRSSLMDRRAAKAVTAPTLDKLPPSPNWETDGTHAPAVRWGSTEIPHVLGARARRHRTGRRHEVRLPTVEYDIASSVCHCRHPHYSGQLPAGGGHLAETFRSLEDCISRAPPGLVEAPEWREMTRQGIQTLVDEITKQLRCLAAMGNDPHAGELPWS</sequence>
<dbReference type="OrthoDB" id="5864015at2759"/>
<protein>
    <submittedName>
        <fullName evidence="1">Uncharacterized protein</fullName>
    </submittedName>
</protein>
<evidence type="ECO:0000313" key="1">
    <source>
        <dbReference type="EMBL" id="KRY44780.1"/>
    </source>
</evidence>
<dbReference type="EMBL" id="JYDI01000481">
    <property type="protein sequence ID" value="KRY44780.1"/>
    <property type="molecule type" value="Genomic_DNA"/>
</dbReference>
<gene>
    <name evidence="1" type="ORF">T03_4773</name>
</gene>
<organism evidence="1 2">
    <name type="scientific">Trichinella britovi</name>
    <name type="common">Parasitic roundworm</name>
    <dbReference type="NCBI Taxonomy" id="45882"/>
    <lineage>
        <taxon>Eukaryota</taxon>
        <taxon>Metazoa</taxon>
        <taxon>Ecdysozoa</taxon>
        <taxon>Nematoda</taxon>
        <taxon>Enoplea</taxon>
        <taxon>Dorylaimia</taxon>
        <taxon>Trichinellida</taxon>
        <taxon>Trichinellidae</taxon>
        <taxon>Trichinella</taxon>
    </lineage>
</organism>
<dbReference type="Proteomes" id="UP000054653">
    <property type="component" value="Unassembled WGS sequence"/>
</dbReference>
<name>A0A0V1C747_TRIBR</name>
<reference evidence="1 2" key="1">
    <citation type="submission" date="2015-01" db="EMBL/GenBank/DDBJ databases">
        <title>Evolution of Trichinella species and genotypes.</title>
        <authorList>
            <person name="Korhonen P.K."/>
            <person name="Edoardo P."/>
            <person name="Giuseppe L.R."/>
            <person name="Gasser R.B."/>
        </authorList>
    </citation>
    <scope>NUCLEOTIDE SEQUENCE [LARGE SCALE GENOMIC DNA]</scope>
    <source>
        <strain evidence="1">ISS120</strain>
    </source>
</reference>
<keyword evidence="2" id="KW-1185">Reference proteome</keyword>
<evidence type="ECO:0000313" key="2">
    <source>
        <dbReference type="Proteomes" id="UP000054653"/>
    </source>
</evidence>